<dbReference type="InterPro" id="IPR027417">
    <property type="entry name" value="P-loop_NTPase"/>
</dbReference>
<dbReference type="PANTHER" id="PTHR45766">
    <property type="entry name" value="DNA ANNEALING HELICASE AND ENDONUCLEASE ZRANB3 FAMILY MEMBER"/>
    <property type="match status" value="1"/>
</dbReference>
<protein>
    <submittedName>
        <fullName evidence="5">Annealing helicase</fullName>
    </submittedName>
</protein>
<dbReference type="EMBL" id="JBBJCI010000364">
    <property type="protein sequence ID" value="KAK7233028.1"/>
    <property type="molecule type" value="Genomic_DNA"/>
</dbReference>
<evidence type="ECO:0000313" key="5">
    <source>
        <dbReference type="EMBL" id="KAK7233028.1"/>
    </source>
</evidence>
<keyword evidence="5" id="KW-0347">Helicase</keyword>
<evidence type="ECO:0000259" key="4">
    <source>
        <dbReference type="PROSITE" id="PS51194"/>
    </source>
</evidence>
<feature type="domain" description="Helicase ATP-binding" evidence="3">
    <location>
        <begin position="44"/>
        <end position="215"/>
    </location>
</feature>
<dbReference type="Gene3D" id="3.40.50.300">
    <property type="entry name" value="P-loop containing nucleotide triphosphate hydrolases"/>
    <property type="match status" value="1"/>
</dbReference>
<dbReference type="InterPro" id="IPR014001">
    <property type="entry name" value="Helicase_ATP-bd"/>
</dbReference>
<dbReference type="PROSITE" id="PS51192">
    <property type="entry name" value="HELICASE_ATP_BIND_1"/>
    <property type="match status" value="1"/>
</dbReference>
<feature type="compositionally biased region" description="Acidic residues" evidence="2">
    <location>
        <begin position="538"/>
        <end position="547"/>
    </location>
</feature>
<dbReference type="InterPro" id="IPR038718">
    <property type="entry name" value="SNF2-like_sf"/>
</dbReference>
<dbReference type="PROSITE" id="PS51194">
    <property type="entry name" value="HELICASE_CTER"/>
    <property type="match status" value="1"/>
</dbReference>
<dbReference type="Proteomes" id="UP001363151">
    <property type="component" value="Unassembled WGS sequence"/>
</dbReference>
<dbReference type="CDD" id="cd18793">
    <property type="entry name" value="SF2_C_SNF"/>
    <property type="match status" value="1"/>
</dbReference>
<dbReference type="SMART" id="SM00490">
    <property type="entry name" value="HELICc"/>
    <property type="match status" value="1"/>
</dbReference>
<dbReference type="SUPFAM" id="SSF52540">
    <property type="entry name" value="P-loop containing nucleoside triphosphate hydrolases"/>
    <property type="match status" value="2"/>
</dbReference>
<feature type="domain" description="Helicase C-terminal" evidence="4">
    <location>
        <begin position="343"/>
        <end position="502"/>
    </location>
</feature>
<proteinExistence type="predicted"/>
<sequence>MQKQPPPPAWVDQLKKAAAPRTTVDVNKMKAHPSLLPYQVEAVGFAMERGGRVFLNDEMGLGKTAQALTLMRQYPNDWPVLVVAPKAVLTQWEQEVHRWIASNVVVQIAREGKKTVSRMGAKQTILTSWNYDSQICICTYDIFRANRTLQAPPGGAQWRCVILDESHKCKDPSTKRAKEIMPVVMRADHVALLTGTPAPAGANDLWSQLKMVLPKAAQDHMPFHNQWQQRYCVCKEIYTGLRTIENWTGFNPGTQTEVNGLLKTIQVRRLKTEVLTQLPEKQRHVLYLEASPGAANKASGLKAKFEALRNKDEILAADQEPVHEVMKLFSGTAVLAAEPCVEWVKEHFFEDDNDTQKIIVFAHHREVLDRLEAGFQKIKGATTIRVDGSVPGAQREDRIKRFKTDATCRVALLSMGTCSNGLNMTEASTILFAEMTWSPTDHMQAEDRIHRVSQTNACNIYYAMLPNSLGSFMFRRLQAKARDIREVVDGPDATDPSLRTTNFVTPTKPPAAARVKPAAPVTPPVVVDLTEDFEDAAADDEPIDLTQEEAAPPAAPALPVVTPAETKKRPREPDSDDDSVLGYDSGFGKKAHSR</sequence>
<evidence type="ECO:0000313" key="6">
    <source>
        <dbReference type="Proteomes" id="UP001363151"/>
    </source>
</evidence>
<evidence type="ECO:0000256" key="2">
    <source>
        <dbReference type="SAM" id="MobiDB-lite"/>
    </source>
</evidence>
<feature type="compositionally biased region" description="Low complexity" evidence="2">
    <location>
        <begin position="548"/>
        <end position="564"/>
    </location>
</feature>
<evidence type="ECO:0000259" key="3">
    <source>
        <dbReference type="PROSITE" id="PS51192"/>
    </source>
</evidence>
<keyword evidence="5" id="KW-0067">ATP-binding</keyword>
<dbReference type="InterPro" id="IPR000330">
    <property type="entry name" value="SNF2_N"/>
</dbReference>
<dbReference type="PANTHER" id="PTHR45766:SF6">
    <property type="entry name" value="SWI_SNF-RELATED MATRIX-ASSOCIATED ACTIN-DEPENDENT REGULATOR OF CHROMATIN SUBFAMILY A-LIKE PROTEIN 1"/>
    <property type="match status" value="1"/>
</dbReference>
<name>A0ABR1FLG7_AURAN</name>
<dbReference type="InterPro" id="IPR001650">
    <property type="entry name" value="Helicase_C-like"/>
</dbReference>
<keyword evidence="5" id="KW-0547">Nucleotide-binding</keyword>
<feature type="region of interest" description="Disordered" evidence="2">
    <location>
        <begin position="538"/>
        <end position="594"/>
    </location>
</feature>
<dbReference type="GO" id="GO:0004386">
    <property type="term" value="F:helicase activity"/>
    <property type="evidence" value="ECO:0007669"/>
    <property type="project" value="UniProtKB-KW"/>
</dbReference>
<organism evidence="5 6">
    <name type="scientific">Aureococcus anophagefferens</name>
    <name type="common">Harmful bloom alga</name>
    <dbReference type="NCBI Taxonomy" id="44056"/>
    <lineage>
        <taxon>Eukaryota</taxon>
        <taxon>Sar</taxon>
        <taxon>Stramenopiles</taxon>
        <taxon>Ochrophyta</taxon>
        <taxon>Pelagophyceae</taxon>
        <taxon>Pelagomonadales</taxon>
        <taxon>Pelagomonadaceae</taxon>
        <taxon>Aureococcus</taxon>
    </lineage>
</organism>
<dbReference type="InterPro" id="IPR049730">
    <property type="entry name" value="SNF2/RAD54-like_C"/>
</dbReference>
<dbReference type="Gene3D" id="3.40.50.10810">
    <property type="entry name" value="Tandem AAA-ATPase domain"/>
    <property type="match status" value="1"/>
</dbReference>
<dbReference type="Pfam" id="PF00176">
    <property type="entry name" value="SNF2-rel_dom"/>
    <property type="match status" value="1"/>
</dbReference>
<evidence type="ECO:0000256" key="1">
    <source>
        <dbReference type="ARBA" id="ARBA00022801"/>
    </source>
</evidence>
<reference evidence="5 6" key="1">
    <citation type="submission" date="2024-03" db="EMBL/GenBank/DDBJ databases">
        <title>Aureococcus anophagefferens CCMP1851 and Kratosvirus quantuckense: Draft genome of a second virus-susceptible host strain in the model system.</title>
        <authorList>
            <person name="Chase E."/>
            <person name="Truchon A.R."/>
            <person name="Schepens W."/>
            <person name="Wilhelm S.W."/>
        </authorList>
    </citation>
    <scope>NUCLEOTIDE SEQUENCE [LARGE SCALE GENOMIC DNA]</scope>
    <source>
        <strain evidence="5 6">CCMP1851</strain>
    </source>
</reference>
<dbReference type="SMART" id="SM00487">
    <property type="entry name" value="DEXDc"/>
    <property type="match status" value="1"/>
</dbReference>
<keyword evidence="6" id="KW-1185">Reference proteome</keyword>
<keyword evidence="1" id="KW-0378">Hydrolase</keyword>
<gene>
    <name evidence="5" type="ORF">SO694_00039029</name>
</gene>
<dbReference type="Pfam" id="PF00271">
    <property type="entry name" value="Helicase_C"/>
    <property type="match status" value="1"/>
</dbReference>
<comment type="caution">
    <text evidence="5">The sequence shown here is derived from an EMBL/GenBank/DDBJ whole genome shotgun (WGS) entry which is preliminary data.</text>
</comment>
<accession>A0ABR1FLG7</accession>